<dbReference type="EMBL" id="JBHSWX010000011">
    <property type="protein sequence ID" value="MFC6785064.1"/>
    <property type="molecule type" value="Genomic_DNA"/>
</dbReference>
<dbReference type="EMBL" id="JBHSWX010000014">
    <property type="protein sequence ID" value="MFC6788073.1"/>
    <property type="molecule type" value="Genomic_DNA"/>
</dbReference>
<keyword evidence="1" id="KW-1133">Transmembrane helix</keyword>
<dbReference type="RefSeq" id="WP_390214543.1">
    <property type="nucleotide sequence ID" value="NZ_JBHSWX010000011.1"/>
</dbReference>
<dbReference type="InterPro" id="IPR058604">
    <property type="entry name" value="DUF8167_3rd"/>
</dbReference>
<protein>
    <submittedName>
        <fullName evidence="3">Potassium transporter TrkA</fullName>
    </submittedName>
</protein>
<dbReference type="Pfam" id="PF26503">
    <property type="entry name" value="DUF8167_3rd"/>
    <property type="match status" value="1"/>
</dbReference>
<keyword evidence="1" id="KW-0472">Membrane</keyword>
<name>A0ABD5T7N0_9EURY</name>
<evidence type="ECO:0000313" key="3">
    <source>
        <dbReference type="EMBL" id="MFC6785064.1"/>
    </source>
</evidence>
<reference evidence="3" key="3">
    <citation type="submission" date="2024-09" db="EMBL/GenBank/DDBJ databases">
        <authorList>
            <person name="Sun Q."/>
        </authorList>
    </citation>
    <scope>NUCLEOTIDE SEQUENCE</scope>
    <source>
        <strain evidence="3">NBRC 112888</strain>
    </source>
</reference>
<feature type="domain" description="RCK C-terminal" evidence="2">
    <location>
        <begin position="340"/>
        <end position="420"/>
    </location>
</feature>
<dbReference type="Pfam" id="PF26502">
    <property type="entry name" value="DUF8167_2nd"/>
    <property type="match status" value="1"/>
</dbReference>
<evidence type="ECO:0000259" key="2">
    <source>
        <dbReference type="PROSITE" id="PS51202"/>
    </source>
</evidence>
<proteinExistence type="predicted"/>
<dbReference type="InterPro" id="IPR058480">
    <property type="entry name" value="DUF8167_N"/>
</dbReference>
<gene>
    <name evidence="3" type="ORF">ACFQFD_03430</name>
    <name evidence="4" type="ORF">ACFQFD_19425</name>
</gene>
<dbReference type="PROSITE" id="PS51202">
    <property type="entry name" value="RCK_C"/>
    <property type="match status" value="1"/>
</dbReference>
<keyword evidence="1" id="KW-0812">Transmembrane</keyword>
<dbReference type="InterPro" id="IPR006037">
    <property type="entry name" value="RCK_C"/>
</dbReference>
<comment type="caution">
    <text evidence="3">The sequence shown here is derived from an EMBL/GenBank/DDBJ whole genome shotgun (WGS) entry which is preliminary data.</text>
</comment>
<accession>A0ABD5T7N0</accession>
<reference evidence="3" key="1">
    <citation type="journal article" date="2014" name="Int. J. Syst. Evol. Microbiol.">
        <title>Complete genome sequence of Corynebacterium casei LMG S-19264T (=DSM 44701T), isolated from a smear-ripened cheese.</title>
        <authorList>
            <consortium name="US DOE Joint Genome Institute (JGI-PGF)"/>
            <person name="Walter F."/>
            <person name="Albersmeier A."/>
            <person name="Kalinowski J."/>
            <person name="Ruckert C."/>
        </authorList>
    </citation>
    <scope>NUCLEOTIDE SEQUENCE [LARGE SCALE GENOMIC DNA]</scope>
    <source>
        <strain evidence="3">NBRC 112888</strain>
    </source>
</reference>
<organism evidence="3 5">
    <name type="scientific">Halobaculum halobium</name>
    <dbReference type="NCBI Taxonomy" id="3032281"/>
    <lineage>
        <taxon>Archaea</taxon>
        <taxon>Methanobacteriati</taxon>
        <taxon>Methanobacteriota</taxon>
        <taxon>Stenosarchaea group</taxon>
        <taxon>Halobacteria</taxon>
        <taxon>Halobacteriales</taxon>
        <taxon>Haloferacaceae</taxon>
        <taxon>Halobaculum</taxon>
    </lineage>
</organism>
<reference evidence="5" key="2">
    <citation type="journal article" date="2019" name="Int. J. Syst. Evol. Microbiol.">
        <title>The Global Catalogue of Microorganisms (GCM) 10K type strain sequencing project: providing services to taxonomists for standard genome sequencing and annotation.</title>
        <authorList>
            <consortium name="The Broad Institute Genomics Platform"/>
            <consortium name="The Broad Institute Genome Sequencing Center for Infectious Disease"/>
            <person name="Wu L."/>
            <person name="Ma J."/>
        </authorList>
    </citation>
    <scope>NUCLEOTIDE SEQUENCE [LARGE SCALE GENOMIC DNA]</scope>
    <source>
        <strain evidence="5">SYNS20</strain>
    </source>
</reference>
<feature type="transmembrane region" description="Helical" evidence="1">
    <location>
        <begin position="67"/>
        <end position="92"/>
    </location>
</feature>
<dbReference type="Pfam" id="PF26501">
    <property type="entry name" value="DUF8167"/>
    <property type="match status" value="1"/>
</dbReference>
<keyword evidence="5" id="KW-1185">Reference proteome</keyword>
<sequence>MSPTAPGSIGGASLAAAPLQTVADALDLVNAPRLAGFAVASFLVATVAAAAYRWFVSEPVPRGLTTLLGTAVVAVYLNTVGLFSTVIPVGGIATADPFAPMAVLRNVVSLLIAAGTAPLGRRVGDRFATNVTAVTGGDRVEGELSRFARTVGRIRTVTLPDEIADIDGYDPVDDDTKELLAGETLLFPKRLSGEALHEALLTRLKEEYDVGHTDAEFDGDSVTHLGIGRRIAGIGPTLGPGTRAVAIRADPPNGGGPGDIVQVWRVPEPPAPASAEPSEADDGSAAALPASEAERIATGELRASAGDVVTLAVDDDDVSAFDDDGTYRLITMPASPRADREFASLLRGADETMAVITVAAGSEFEGTTVGDVPGSVVAVEPTDGSVEPIPARGRPLTADETVYVIARPEVLREIERRATERRSADGTGTAD</sequence>
<evidence type="ECO:0000313" key="5">
    <source>
        <dbReference type="Proteomes" id="UP001596443"/>
    </source>
</evidence>
<evidence type="ECO:0000256" key="1">
    <source>
        <dbReference type="SAM" id="Phobius"/>
    </source>
</evidence>
<evidence type="ECO:0000313" key="4">
    <source>
        <dbReference type="EMBL" id="MFC6788073.1"/>
    </source>
</evidence>
<dbReference type="Proteomes" id="UP001596443">
    <property type="component" value="Unassembled WGS sequence"/>
</dbReference>
<dbReference type="InterPro" id="IPR058603">
    <property type="entry name" value="DUF8167_2nd"/>
</dbReference>
<dbReference type="AlphaFoldDB" id="A0ABD5T7N0"/>
<feature type="transmembrane region" description="Helical" evidence="1">
    <location>
        <begin position="35"/>
        <end position="55"/>
    </location>
</feature>